<dbReference type="PANTHER" id="PTHR43861">
    <property type="entry name" value="TRANS-ACONITATE 2-METHYLTRANSFERASE-RELATED"/>
    <property type="match status" value="1"/>
</dbReference>
<dbReference type="GO" id="GO:0032259">
    <property type="term" value="P:methylation"/>
    <property type="evidence" value="ECO:0007669"/>
    <property type="project" value="UniProtKB-KW"/>
</dbReference>
<protein>
    <submittedName>
        <fullName evidence="4">Class I SAM-dependent methyltransferase</fullName>
        <ecNumber evidence="4">2.1.-.-</ecNumber>
    </submittedName>
</protein>
<evidence type="ECO:0000256" key="2">
    <source>
        <dbReference type="ARBA" id="ARBA00022679"/>
    </source>
</evidence>
<evidence type="ECO:0000313" key="5">
    <source>
        <dbReference type="Proteomes" id="UP001601303"/>
    </source>
</evidence>
<keyword evidence="5" id="KW-1185">Reference proteome</keyword>
<dbReference type="GO" id="GO:0008168">
    <property type="term" value="F:methyltransferase activity"/>
    <property type="evidence" value="ECO:0007669"/>
    <property type="project" value="UniProtKB-KW"/>
</dbReference>
<name>A0ABW6LVV3_9ACTN</name>
<comment type="caution">
    <text evidence="4">The sequence shown here is derived from an EMBL/GenBank/DDBJ whole genome shotgun (WGS) entry which is preliminary data.</text>
</comment>
<dbReference type="EC" id="2.1.-.-" evidence="4"/>
<dbReference type="EMBL" id="JBIAHM010000001">
    <property type="protein sequence ID" value="MFE9597872.1"/>
    <property type="molecule type" value="Genomic_DNA"/>
</dbReference>
<gene>
    <name evidence="4" type="ORF">ACFYNQ_04750</name>
</gene>
<keyword evidence="1 4" id="KW-0489">Methyltransferase</keyword>
<dbReference type="CDD" id="cd02440">
    <property type="entry name" value="AdoMet_MTases"/>
    <property type="match status" value="1"/>
</dbReference>
<dbReference type="RefSeq" id="WP_388102739.1">
    <property type="nucleotide sequence ID" value="NZ_JBIAHM010000001.1"/>
</dbReference>
<reference evidence="4 5" key="1">
    <citation type="submission" date="2024-10" db="EMBL/GenBank/DDBJ databases">
        <title>The Natural Products Discovery Center: Release of the First 8490 Sequenced Strains for Exploring Actinobacteria Biosynthetic Diversity.</title>
        <authorList>
            <person name="Kalkreuter E."/>
            <person name="Kautsar S.A."/>
            <person name="Yang D."/>
            <person name="Bader C.D."/>
            <person name="Teijaro C.N."/>
            <person name="Fluegel L."/>
            <person name="Davis C.M."/>
            <person name="Simpson J.R."/>
            <person name="Lauterbach L."/>
            <person name="Steele A.D."/>
            <person name="Gui C."/>
            <person name="Meng S."/>
            <person name="Li G."/>
            <person name="Viehrig K."/>
            <person name="Ye F."/>
            <person name="Su P."/>
            <person name="Kiefer A.F."/>
            <person name="Nichols A."/>
            <person name="Cepeda A.J."/>
            <person name="Yan W."/>
            <person name="Fan B."/>
            <person name="Jiang Y."/>
            <person name="Adhikari A."/>
            <person name="Zheng C.-J."/>
            <person name="Schuster L."/>
            <person name="Cowan T.M."/>
            <person name="Smanski M.J."/>
            <person name="Chevrette M.G."/>
            <person name="De Carvalho L.P.S."/>
            <person name="Shen B."/>
        </authorList>
    </citation>
    <scope>NUCLEOTIDE SEQUENCE [LARGE SCALE GENOMIC DNA]</scope>
    <source>
        <strain evidence="4 5">NPDC006488</strain>
    </source>
</reference>
<dbReference type="Pfam" id="PF13649">
    <property type="entry name" value="Methyltransf_25"/>
    <property type="match status" value="1"/>
</dbReference>
<keyword evidence="2 4" id="KW-0808">Transferase</keyword>
<dbReference type="InterPro" id="IPR041698">
    <property type="entry name" value="Methyltransf_25"/>
</dbReference>
<dbReference type="SUPFAM" id="SSF53335">
    <property type="entry name" value="S-adenosyl-L-methionine-dependent methyltransferases"/>
    <property type="match status" value="1"/>
</dbReference>
<proteinExistence type="predicted"/>
<feature type="domain" description="Methyltransferase" evidence="3">
    <location>
        <begin position="62"/>
        <end position="152"/>
    </location>
</feature>
<evidence type="ECO:0000313" key="4">
    <source>
        <dbReference type="EMBL" id="MFE9597872.1"/>
    </source>
</evidence>
<dbReference type="Proteomes" id="UP001601303">
    <property type="component" value="Unassembled WGS sequence"/>
</dbReference>
<dbReference type="InterPro" id="IPR029063">
    <property type="entry name" value="SAM-dependent_MTases_sf"/>
</dbReference>
<dbReference type="PANTHER" id="PTHR43861:SF1">
    <property type="entry name" value="TRANS-ACONITATE 2-METHYLTRANSFERASE"/>
    <property type="match status" value="1"/>
</dbReference>
<evidence type="ECO:0000256" key="1">
    <source>
        <dbReference type="ARBA" id="ARBA00022603"/>
    </source>
</evidence>
<accession>A0ABW6LVV3</accession>
<evidence type="ECO:0000259" key="3">
    <source>
        <dbReference type="Pfam" id="PF13649"/>
    </source>
</evidence>
<sequence length="227" mass="23913">MTDDSHADAAADFIEATRSSYDTIAPAYSAEHPDGLGDGPLETALLTAFADLVRTTAPGAPVADAGSGPGYVTARLNALGIPAFGIDISPHMVALAREAHPRLRFEVGSMTSLDVPDATLGGIIALYSTIHIPDPELPGVFTEFHRALRPGGHVLLAFQASEGEHIHMTERYGLDISLDYYFRTPAEVAGFLAGAGLSLDAQVRVEPRGEQRLGRAFALAHRPSASG</sequence>
<dbReference type="Gene3D" id="3.40.50.150">
    <property type="entry name" value="Vaccinia Virus protein VP39"/>
    <property type="match status" value="1"/>
</dbReference>
<organism evidence="4 5">
    <name type="scientific">Streptomyces hokutonensis</name>
    <dbReference type="NCBI Taxonomy" id="1306990"/>
    <lineage>
        <taxon>Bacteria</taxon>
        <taxon>Bacillati</taxon>
        <taxon>Actinomycetota</taxon>
        <taxon>Actinomycetes</taxon>
        <taxon>Kitasatosporales</taxon>
        <taxon>Streptomycetaceae</taxon>
        <taxon>Streptomyces</taxon>
    </lineage>
</organism>